<evidence type="ECO:0000313" key="3">
    <source>
        <dbReference type="Proteomes" id="UP000280501"/>
    </source>
</evidence>
<keyword evidence="3" id="KW-1185">Reference proteome</keyword>
<evidence type="ECO:0000313" key="2">
    <source>
        <dbReference type="EMBL" id="RPF21565.1"/>
    </source>
</evidence>
<organism evidence="2 3">
    <name type="scientific">Myceligenerans xiligouense</name>
    <dbReference type="NCBI Taxonomy" id="253184"/>
    <lineage>
        <taxon>Bacteria</taxon>
        <taxon>Bacillati</taxon>
        <taxon>Actinomycetota</taxon>
        <taxon>Actinomycetes</taxon>
        <taxon>Micrococcales</taxon>
        <taxon>Promicromonosporaceae</taxon>
        <taxon>Myceligenerans</taxon>
    </lineage>
</organism>
<reference evidence="2 3" key="1">
    <citation type="submission" date="2018-11" db="EMBL/GenBank/DDBJ databases">
        <title>Sequencing the genomes of 1000 actinobacteria strains.</title>
        <authorList>
            <person name="Klenk H.-P."/>
        </authorList>
    </citation>
    <scope>NUCLEOTIDE SEQUENCE [LARGE SCALE GENOMIC DNA]</scope>
    <source>
        <strain evidence="2 3">DSM 15700</strain>
    </source>
</reference>
<dbReference type="Proteomes" id="UP000280501">
    <property type="component" value="Unassembled WGS sequence"/>
</dbReference>
<accession>A0A3N4ZKU7</accession>
<feature type="transmembrane region" description="Helical" evidence="1">
    <location>
        <begin position="92"/>
        <end position="114"/>
    </location>
</feature>
<keyword evidence="1" id="KW-0812">Transmembrane</keyword>
<gene>
    <name evidence="2" type="ORF">EDD34_2196</name>
</gene>
<protein>
    <submittedName>
        <fullName evidence="2">Uncharacterized protein</fullName>
    </submittedName>
</protein>
<keyword evidence="1" id="KW-1133">Transmembrane helix</keyword>
<feature type="transmembrane region" description="Helical" evidence="1">
    <location>
        <begin position="62"/>
        <end position="80"/>
    </location>
</feature>
<comment type="caution">
    <text evidence="2">The sequence shown here is derived from an EMBL/GenBank/DDBJ whole genome shotgun (WGS) entry which is preliminary data.</text>
</comment>
<name>A0A3N4ZKU7_9MICO</name>
<keyword evidence="1" id="KW-0472">Membrane</keyword>
<sequence>MAKLTVIDWRALAALGLGIPYAALWLAEARATGIGLTDSVPGWVDRWSEAVQGVMSSGDLTFPIWFVALVLLLGGAGLAIEPAIRDPAERRYPLVNLVVALGMFAAFAFAAWTVGTDYYAA</sequence>
<dbReference type="AlphaFoldDB" id="A0A3N4ZKU7"/>
<dbReference type="RefSeq" id="WP_123814591.1">
    <property type="nucleotide sequence ID" value="NZ_RKQZ01000001.1"/>
</dbReference>
<evidence type="ECO:0000256" key="1">
    <source>
        <dbReference type="SAM" id="Phobius"/>
    </source>
</evidence>
<proteinExistence type="predicted"/>
<dbReference type="OrthoDB" id="5146320at2"/>
<dbReference type="EMBL" id="RKQZ01000001">
    <property type="protein sequence ID" value="RPF21565.1"/>
    <property type="molecule type" value="Genomic_DNA"/>
</dbReference>